<dbReference type="Proteomes" id="UP000318138">
    <property type="component" value="Chromosome"/>
</dbReference>
<dbReference type="RefSeq" id="WP_176008962.1">
    <property type="nucleotide sequence ID" value="NZ_CP041372.2"/>
</dbReference>
<name>A0A859FFD4_9BACI</name>
<dbReference type="Pfam" id="PF11117">
    <property type="entry name" value="DUF2626"/>
    <property type="match status" value="1"/>
</dbReference>
<keyword evidence="1" id="KW-1133">Transmembrane helix</keyword>
<evidence type="ECO:0000313" key="3">
    <source>
        <dbReference type="Proteomes" id="UP000318138"/>
    </source>
</evidence>
<dbReference type="AlphaFoldDB" id="A0A859FFD4"/>
<dbReference type="KEGG" id="psua:FLK61_29830"/>
<feature type="transmembrane region" description="Helical" evidence="1">
    <location>
        <begin position="51"/>
        <end position="74"/>
    </location>
</feature>
<keyword evidence="3" id="KW-1185">Reference proteome</keyword>
<organism evidence="2 3">
    <name type="scientific">Paenalkalicoccus suaedae</name>
    <dbReference type="NCBI Taxonomy" id="2592382"/>
    <lineage>
        <taxon>Bacteria</taxon>
        <taxon>Bacillati</taxon>
        <taxon>Bacillota</taxon>
        <taxon>Bacilli</taxon>
        <taxon>Bacillales</taxon>
        <taxon>Bacillaceae</taxon>
        <taxon>Paenalkalicoccus</taxon>
    </lineage>
</organism>
<sequence length="80" mass="9270">MERMYRVLGFWTGIFAVLFLVGDMVEASILFFAQTGIFVALSYLKLSERAYIYIFGAYLTVFMVGFTYYTTFIMQPSFGH</sequence>
<gene>
    <name evidence="2" type="ORF">FLK61_29830</name>
</gene>
<evidence type="ECO:0000313" key="2">
    <source>
        <dbReference type="EMBL" id="QKS70925.1"/>
    </source>
</evidence>
<protein>
    <submittedName>
        <fullName evidence="2">DUF2626 domain-containing protein</fullName>
    </submittedName>
</protein>
<keyword evidence="1" id="KW-0812">Transmembrane</keyword>
<proteinExistence type="predicted"/>
<dbReference type="InterPro" id="IPR020254">
    <property type="entry name" value="DUF2626"/>
</dbReference>
<keyword evidence="1" id="KW-0472">Membrane</keyword>
<dbReference type="EMBL" id="CP041372">
    <property type="protein sequence ID" value="QKS70925.1"/>
    <property type="molecule type" value="Genomic_DNA"/>
</dbReference>
<accession>A0A859FFD4</accession>
<evidence type="ECO:0000256" key="1">
    <source>
        <dbReference type="SAM" id="Phobius"/>
    </source>
</evidence>
<reference evidence="3" key="1">
    <citation type="submission" date="2019-07" db="EMBL/GenBank/DDBJ databases">
        <title>Bacillus alkalisoli sp. nov. isolated from saline soil.</title>
        <authorList>
            <person name="Sun J.-Q."/>
            <person name="Xu L."/>
        </authorList>
    </citation>
    <scope>NUCLEOTIDE SEQUENCE [LARGE SCALE GENOMIC DNA]</scope>
    <source>
        <strain evidence="3">M4U3P1</strain>
    </source>
</reference>